<dbReference type="AlphaFoldDB" id="A0A0R3KNE7"/>
<dbReference type="PANTHER" id="PTHR43174:SF2">
    <property type="entry name" value="UDP-N-ACETYLGLUCOSAMINE 2-EPIMERASE"/>
    <property type="match status" value="1"/>
</dbReference>
<feature type="domain" description="UDP-N-acetylglucosamine 2-epimerase" evidence="6">
    <location>
        <begin position="23"/>
        <end position="361"/>
    </location>
</feature>
<comment type="caution">
    <text evidence="7">The sequence shown here is derived from an EMBL/GenBank/DDBJ whole genome shotgun (WGS) entry which is preliminary data.</text>
</comment>
<dbReference type="EC" id="5.1.3.14" evidence="4"/>
<protein>
    <recommendedName>
        <fullName evidence="4">UDP-N-acetylglucosamine 2-epimerase (non-hydrolyzing)</fullName>
        <ecNumber evidence="4">5.1.3.14</ecNumber>
    </recommendedName>
</protein>
<evidence type="ECO:0000313" key="7">
    <source>
        <dbReference type="EMBL" id="KRQ93820.1"/>
    </source>
</evidence>
<evidence type="ECO:0000256" key="1">
    <source>
        <dbReference type="ARBA" id="ARBA00023235"/>
    </source>
</evidence>
<keyword evidence="1 5" id="KW-0413">Isomerase</keyword>
<dbReference type="OrthoDB" id="9803238at2"/>
<reference evidence="7 8" key="1">
    <citation type="submission" date="2014-03" db="EMBL/GenBank/DDBJ databases">
        <title>Bradyrhizobium valentinum sp. nov., isolated from effective nodules of Lupinus mariae-josephae, a lupine endemic of basic-lime soils in Eastern Spain.</title>
        <authorList>
            <person name="Duran D."/>
            <person name="Rey L."/>
            <person name="Navarro A."/>
            <person name="Busquets A."/>
            <person name="Imperial J."/>
            <person name="Ruiz-Argueso T."/>
        </authorList>
    </citation>
    <scope>NUCLEOTIDE SEQUENCE [LARGE SCALE GENOMIC DNA]</scope>
    <source>
        <strain evidence="7 8">LmjM3</strain>
    </source>
</reference>
<keyword evidence="8" id="KW-1185">Reference proteome</keyword>
<dbReference type="NCBIfam" id="TIGR00236">
    <property type="entry name" value="wecB"/>
    <property type="match status" value="1"/>
</dbReference>
<dbReference type="CDD" id="cd03786">
    <property type="entry name" value="GTB_UDP-GlcNAc_2-Epimerase"/>
    <property type="match status" value="1"/>
</dbReference>
<evidence type="ECO:0000256" key="2">
    <source>
        <dbReference type="ARBA" id="ARBA00036080"/>
    </source>
</evidence>
<name>A0A0R3KNE7_9BRAD</name>
<dbReference type="EMBL" id="LLXX01000217">
    <property type="protein sequence ID" value="KRQ93820.1"/>
    <property type="molecule type" value="Genomic_DNA"/>
</dbReference>
<organism evidence="7 8">
    <name type="scientific">Bradyrhizobium valentinum</name>
    <dbReference type="NCBI Taxonomy" id="1518501"/>
    <lineage>
        <taxon>Bacteria</taxon>
        <taxon>Pseudomonadati</taxon>
        <taxon>Pseudomonadota</taxon>
        <taxon>Alphaproteobacteria</taxon>
        <taxon>Hyphomicrobiales</taxon>
        <taxon>Nitrobacteraceae</taxon>
        <taxon>Bradyrhizobium</taxon>
    </lineage>
</organism>
<evidence type="ECO:0000256" key="5">
    <source>
        <dbReference type="RuleBase" id="RU003513"/>
    </source>
</evidence>
<dbReference type="STRING" id="1518501.CQ10_05250"/>
<evidence type="ECO:0000313" key="8">
    <source>
        <dbReference type="Proteomes" id="UP000051913"/>
    </source>
</evidence>
<gene>
    <name evidence="7" type="ORF">CP49_32150</name>
</gene>
<accession>A0A0R3KNE7</accession>
<dbReference type="GO" id="GO:0008761">
    <property type="term" value="F:UDP-N-acetylglucosamine 2-epimerase activity"/>
    <property type="evidence" value="ECO:0007669"/>
    <property type="project" value="UniProtKB-EC"/>
</dbReference>
<proteinExistence type="inferred from homology"/>
<comment type="catalytic activity">
    <reaction evidence="2">
        <text>UDP-N-acetyl-alpha-D-glucosamine = UDP-N-acetyl-alpha-D-mannosamine</text>
        <dbReference type="Rhea" id="RHEA:17213"/>
        <dbReference type="ChEBI" id="CHEBI:57705"/>
        <dbReference type="ChEBI" id="CHEBI:68623"/>
        <dbReference type="EC" id="5.1.3.14"/>
    </reaction>
</comment>
<evidence type="ECO:0000259" key="6">
    <source>
        <dbReference type="Pfam" id="PF02350"/>
    </source>
</evidence>
<dbReference type="InterPro" id="IPR029767">
    <property type="entry name" value="WecB-like"/>
</dbReference>
<comment type="similarity">
    <text evidence="3 5">Belongs to the UDP-N-acetylglucosamine 2-epimerase family.</text>
</comment>
<dbReference type="Gene3D" id="3.40.50.2000">
    <property type="entry name" value="Glycogen Phosphorylase B"/>
    <property type="match status" value="2"/>
</dbReference>
<dbReference type="RefSeq" id="WP_057855127.1">
    <property type="nucleotide sequence ID" value="NZ_LLXX01000217.1"/>
</dbReference>
<dbReference type="PANTHER" id="PTHR43174">
    <property type="entry name" value="UDP-N-ACETYLGLUCOSAMINE 2-EPIMERASE"/>
    <property type="match status" value="1"/>
</dbReference>
<dbReference type="InterPro" id="IPR003331">
    <property type="entry name" value="UDP_GlcNAc_Epimerase_2_dom"/>
</dbReference>
<sequence length="373" mass="40673">MRILIAFGTRPEIIKLGPVYRALHKSGAHVDVFWSGQHIDLADGLLELFEIELTHSGTGVMQEPSLAGKFALITQQMQALLGPQQYDGVVVQGDTMTAAAGALAAFLNHVPVAHVEAGLRTGKLDSPWPEEFNRRLITIASTLHFAPTERSRDHLLREGVQSDLISVVGNTAVDALLYARSKLAGGYVPIDREIANLPRDRKLVLATLHRRENIGAPLDEILEALCELGNDGDKLIVLPVHPNPDIRAQVVRALGARPNIRLLKPLQYTDFVYLLSRSWTVVTDSGGVQEEAPTFGLQILITRESTERPEVVDAGFGTLVGSNRDAITAGVRRLTSSNAPQLLPARNPFGDGQAARRIAERIFSLRPLQQAAE</sequence>
<dbReference type="Pfam" id="PF02350">
    <property type="entry name" value="Epimerase_2"/>
    <property type="match status" value="1"/>
</dbReference>
<evidence type="ECO:0000256" key="4">
    <source>
        <dbReference type="ARBA" id="ARBA00038858"/>
    </source>
</evidence>
<evidence type="ECO:0000256" key="3">
    <source>
        <dbReference type="ARBA" id="ARBA00038209"/>
    </source>
</evidence>
<dbReference type="SUPFAM" id="SSF53756">
    <property type="entry name" value="UDP-Glycosyltransferase/glycogen phosphorylase"/>
    <property type="match status" value="1"/>
</dbReference>
<dbReference type="Proteomes" id="UP000051913">
    <property type="component" value="Unassembled WGS sequence"/>
</dbReference>